<dbReference type="EMBL" id="VFPM01000003">
    <property type="protein sequence ID" value="TQM57885.1"/>
    <property type="molecule type" value="Genomic_DNA"/>
</dbReference>
<sequence length="244" mass="26827">MSHSPGHGMHHGSDTTGVHGMLLFGDGPFYLSHLPMFSPPHNYQAILQVTLEDDAAGQIRNIHAHFGRDRLLTVRPETFAITDLSPMDSSQPRTEFRGDVVHGHFEHGGDVVAANTLIRVDEVVTFRELSVGPSGSRTSAGERDELAYLPVGDADEELFLAHVITAAPDFDQVLRVSVSGGHFTRTELERQGRPTITIGRPDLPANRLDAEETVAGRSSAGQHFHTEVEVEVLSEVYFMEDELR</sequence>
<dbReference type="Proteomes" id="UP000316747">
    <property type="component" value="Unassembled WGS sequence"/>
</dbReference>
<name>A0A543HHS9_9MICO</name>
<comment type="caution">
    <text evidence="1">The sequence shown here is derived from an EMBL/GenBank/DDBJ whole genome shotgun (WGS) entry which is preliminary data.</text>
</comment>
<gene>
    <name evidence="1" type="ORF">FBY41_3223</name>
</gene>
<dbReference type="AlphaFoldDB" id="A0A543HHS9"/>
<protein>
    <submittedName>
        <fullName evidence="1">Uncharacterized protein</fullName>
    </submittedName>
</protein>
<evidence type="ECO:0000313" key="2">
    <source>
        <dbReference type="Proteomes" id="UP000316747"/>
    </source>
</evidence>
<proteinExistence type="predicted"/>
<accession>A0A543HHS9</accession>
<reference evidence="1 2" key="1">
    <citation type="submission" date="2019-06" db="EMBL/GenBank/DDBJ databases">
        <title>Genome sequencing of plant associated microbes to promote plant fitness in Sorghum bicolor and Oryza sativa.</title>
        <authorList>
            <person name="Coleman-Derr D."/>
        </authorList>
    </citation>
    <scope>NUCLEOTIDE SEQUENCE [LARGE SCALE GENOMIC DNA]</scope>
    <source>
        <strain evidence="1 2">KV-663</strain>
    </source>
</reference>
<evidence type="ECO:0000313" key="1">
    <source>
        <dbReference type="EMBL" id="TQM57885.1"/>
    </source>
</evidence>
<organism evidence="1 2">
    <name type="scientific">Humibacillus xanthopallidus</name>
    <dbReference type="NCBI Taxonomy" id="412689"/>
    <lineage>
        <taxon>Bacteria</taxon>
        <taxon>Bacillati</taxon>
        <taxon>Actinomycetota</taxon>
        <taxon>Actinomycetes</taxon>
        <taxon>Micrococcales</taxon>
        <taxon>Intrasporangiaceae</taxon>
        <taxon>Humibacillus</taxon>
    </lineage>
</organism>
<keyword evidence="2" id="KW-1185">Reference proteome</keyword>
<dbReference type="OrthoDB" id="4521730at2"/>